<keyword evidence="2" id="KW-0472">Membrane</keyword>
<dbReference type="Gene3D" id="2.60.120.260">
    <property type="entry name" value="Galactose-binding domain-like"/>
    <property type="match status" value="2"/>
</dbReference>
<reference evidence="4 5" key="1">
    <citation type="submission" date="2020-08" db="EMBL/GenBank/DDBJ databases">
        <title>Genomic Encyclopedia of Type Strains, Phase IV (KMG-IV): sequencing the most valuable type-strain genomes for metagenomic binning, comparative biology and taxonomic classification.</title>
        <authorList>
            <person name="Goeker M."/>
        </authorList>
    </citation>
    <scope>NUCLEOTIDE SEQUENCE [LARGE SCALE GENOMIC DNA]</scope>
    <source>
        <strain evidence="4 5">DSM 45615</strain>
    </source>
</reference>
<feature type="region of interest" description="Disordered" evidence="1">
    <location>
        <begin position="722"/>
        <end position="744"/>
    </location>
</feature>
<evidence type="ECO:0000256" key="2">
    <source>
        <dbReference type="SAM" id="Phobius"/>
    </source>
</evidence>
<dbReference type="PROSITE" id="PS50022">
    <property type="entry name" value="FA58C_3"/>
    <property type="match status" value="1"/>
</dbReference>
<feature type="transmembrane region" description="Helical" evidence="2">
    <location>
        <begin position="320"/>
        <end position="341"/>
    </location>
</feature>
<dbReference type="Pfam" id="PF11847">
    <property type="entry name" value="GT-C_AftD"/>
    <property type="match status" value="1"/>
</dbReference>
<dbReference type="Proteomes" id="UP000578449">
    <property type="component" value="Unassembled WGS sequence"/>
</dbReference>
<dbReference type="EMBL" id="JACHGN010000009">
    <property type="protein sequence ID" value="MBB5134883.1"/>
    <property type="molecule type" value="Genomic_DNA"/>
</dbReference>
<feature type="domain" description="F5/8 type C" evidence="3">
    <location>
        <begin position="919"/>
        <end position="1018"/>
    </location>
</feature>
<feature type="transmembrane region" description="Helical" evidence="2">
    <location>
        <begin position="348"/>
        <end position="370"/>
    </location>
</feature>
<accession>A0A840PAC6</accession>
<feature type="transmembrane region" description="Helical" evidence="2">
    <location>
        <begin position="1282"/>
        <end position="1304"/>
    </location>
</feature>
<feature type="transmembrane region" description="Helical" evidence="2">
    <location>
        <begin position="1260"/>
        <end position="1276"/>
    </location>
</feature>
<dbReference type="RefSeq" id="WP_185051756.1">
    <property type="nucleotide sequence ID" value="NZ_BAABIX010000004.1"/>
</dbReference>
<feature type="transmembrane region" description="Helical" evidence="2">
    <location>
        <begin position="44"/>
        <end position="65"/>
    </location>
</feature>
<keyword evidence="2" id="KW-1133">Transmembrane helix</keyword>
<feature type="region of interest" description="Disordered" evidence="1">
    <location>
        <begin position="1382"/>
        <end position="1405"/>
    </location>
</feature>
<feature type="transmembrane region" description="Helical" evidence="2">
    <location>
        <begin position="1325"/>
        <end position="1345"/>
    </location>
</feature>
<gene>
    <name evidence="4" type="ORF">HNP84_004617</name>
</gene>
<evidence type="ECO:0000256" key="1">
    <source>
        <dbReference type="SAM" id="MobiDB-lite"/>
    </source>
</evidence>
<name>A0A840PAC6_9ACTN</name>
<feature type="transmembrane region" description="Helical" evidence="2">
    <location>
        <begin position="1233"/>
        <end position="1253"/>
    </location>
</feature>
<keyword evidence="4" id="KW-0808">Transferase</keyword>
<feature type="compositionally biased region" description="Basic and acidic residues" evidence="1">
    <location>
        <begin position="1386"/>
        <end position="1405"/>
    </location>
</feature>
<dbReference type="InterPro" id="IPR056997">
    <property type="entry name" value="CBM_AftD"/>
</dbReference>
<feature type="transmembrane region" description="Helical" evidence="2">
    <location>
        <begin position="1357"/>
        <end position="1377"/>
    </location>
</feature>
<feature type="transmembrane region" description="Helical" evidence="2">
    <location>
        <begin position="418"/>
        <end position="441"/>
    </location>
</feature>
<comment type="caution">
    <text evidence="4">The sequence shown here is derived from an EMBL/GenBank/DDBJ whole genome shotgun (WGS) entry which is preliminary data.</text>
</comment>
<keyword evidence="5" id="KW-1185">Reference proteome</keyword>
<feature type="transmembrane region" description="Helical" evidence="2">
    <location>
        <begin position="208"/>
        <end position="234"/>
    </location>
</feature>
<feature type="transmembrane region" description="Helical" evidence="2">
    <location>
        <begin position="149"/>
        <end position="170"/>
    </location>
</feature>
<dbReference type="InterPro" id="IPR021798">
    <property type="entry name" value="AftD_N"/>
</dbReference>
<sequence length="1405" mass="148532">MTSDPRTEQPARTGRPAPAWLRRLTTPPAELGAADTTLRHRLRLLAGCAFMVAVAFYMAPGKLIAETKLDMPVNPLGFLARALHMWEPSYFGQLQNQAYGYLFPMGPFYTAGAALGMPPWVIQRLWLSLVLCLAFTGVAALVKALRMGGSIAGIVAGISYAFAPHAQTLLGFNSSEFLPSAILPWMMLPLVKGADGELSPRRAACLSALAFVGAGGINASAELAVLVVPGVYLLTRRGGPRKRRLIAWWVPAVAAVSLWWLAPLVLLGRYVSPFLEYTENGTTTTLVGSLTNVLRGVNDWVAYLPVDGRPYLPAGYAHAVTPWLIAVTALLAGAGLAGLALRRTPERAFLVITLMLGVFVLVAGHSGPFAEPVRDLLDGVLSPFRNLHKFNAVIRLPVALGLAAFVSYVGLKRARVRLPAAAAGAGLVALSLVPIATAGIAPGGAFPDVPGYWRQAAAWLDARAGHGVVLALPGTRRGEFTWGRPLDEPMQPLLKKARWASNTNVPWGSVGGARLIDTIDERFASGNGSAGLTDTLRRIGVRYLLVRNDLDRVTLGGAWPARVHEALERSPGLVRVAGFGPAVGAAESVTGAGWLDQPYTALEIYEVRGAAPVAGTVPDRAVRVSGGPEALLTIAEEGVLTDDRPVLLGSDPGTATESVLTDTMRRRDMSIGDIRRSRTATLAEDEPFESVGPVEDLVDPAWAQPKTVAWLSGVASVRASSSESSLDALSRDPGRQPYSAVDGDVRTGWRSTGWTPPTEQWLEVEFTEPTAVAPLRAVFEDSTQAAQVTEVVVRTDAGTARTRLNAAGGWQALNVRSGRTRTLRISIDKVAPGANGRVGISEVAIPGVTPSRTLVVPDLAGAEDPVIVTSRTDAISSCMRGSYAWTCGEALGALGDDGYGFDRSFPVETAGEKVLSGRVTIVDQALAGRMLAFPGVWPRVAASSTLGEVPATGAYAAFDDDRRTIWYASDRDLAPWLTAELGKTVQLSRIRVDFPDTRLGAPPVRVTIETDGGTRRGWAGPDGWITFAPMKASRIKLTFSAAGTRPVEVLGVGIPGVEPLPSYEDVPLTVPCGLGPVLEVDGSAVRTEIVSGTVGDLLAGRPLDYRTCRPVTIEAGTARVRARPGTGFRFDSLVVRAEEDAEEDGKGDAGERAGRTFMRPAEVLAWGPGERRLRVSAGEASYLVVNENHNRGWVATVNGRELAPARLDGWRQAWRLPAGTEGTVTIVYAPNGLYRASLVLGFALVALVLALCLIRDRPRAPLAAAPPAAVRAAWLWPAAPALGYWVGGWGGAVVLGAVAALALWARGVAAAEHGRGRPYAVARALASPWPVLAGMGVAGVALAAGGPVGYDGTPGQILSRVASLAVLGLLFAAIGTVRPAPPPRYRAAEPRDTAAEEERPRAEVP</sequence>
<dbReference type="InterPro" id="IPR008979">
    <property type="entry name" value="Galactose-bd-like_sf"/>
</dbReference>
<keyword evidence="2" id="KW-0812">Transmembrane</keyword>
<dbReference type="InterPro" id="IPR000421">
    <property type="entry name" value="FA58C"/>
</dbReference>
<protein>
    <submittedName>
        <fullName evidence="4">Arabinofuranan 3-O-arabinosyltransferase</fullName>
        <ecNumber evidence="4">2.4.2.-</ecNumber>
    </submittedName>
</protein>
<keyword evidence="4" id="KW-0328">Glycosyltransferase</keyword>
<dbReference type="Pfam" id="PF24607">
    <property type="entry name" value="CBM_AftD"/>
    <property type="match status" value="2"/>
</dbReference>
<feature type="transmembrane region" description="Helical" evidence="2">
    <location>
        <begin position="390"/>
        <end position="411"/>
    </location>
</feature>
<feature type="transmembrane region" description="Helical" evidence="2">
    <location>
        <begin position="246"/>
        <end position="267"/>
    </location>
</feature>
<dbReference type="GO" id="GO:0016757">
    <property type="term" value="F:glycosyltransferase activity"/>
    <property type="evidence" value="ECO:0007669"/>
    <property type="project" value="UniProtKB-KW"/>
</dbReference>
<dbReference type="SUPFAM" id="SSF49785">
    <property type="entry name" value="Galactose-binding domain-like"/>
    <property type="match status" value="2"/>
</dbReference>
<evidence type="ECO:0000313" key="4">
    <source>
        <dbReference type="EMBL" id="MBB5134883.1"/>
    </source>
</evidence>
<evidence type="ECO:0000259" key="3">
    <source>
        <dbReference type="PROSITE" id="PS50022"/>
    </source>
</evidence>
<dbReference type="EC" id="2.4.2.-" evidence="4"/>
<feature type="transmembrane region" description="Helical" evidence="2">
    <location>
        <begin position="125"/>
        <end position="142"/>
    </location>
</feature>
<proteinExistence type="predicted"/>
<organism evidence="4 5">
    <name type="scientific">Thermocatellispora tengchongensis</name>
    <dbReference type="NCBI Taxonomy" id="1073253"/>
    <lineage>
        <taxon>Bacteria</taxon>
        <taxon>Bacillati</taxon>
        <taxon>Actinomycetota</taxon>
        <taxon>Actinomycetes</taxon>
        <taxon>Streptosporangiales</taxon>
        <taxon>Streptosporangiaceae</taxon>
        <taxon>Thermocatellispora</taxon>
    </lineage>
</organism>
<evidence type="ECO:0000313" key="5">
    <source>
        <dbReference type="Proteomes" id="UP000578449"/>
    </source>
</evidence>